<sequence>IENEKTPIPNLPNFKKYGVSFYSVAWISQYIIKSRQIETIDDSSDFDHNFASTTKVELEPEPAIVAGNYLVFAKNGGAGRSGIPNALVCKLGTDFELPYMMTLNSNGDGLICGMEMPK</sequence>
<evidence type="ECO:0000313" key="1">
    <source>
        <dbReference type="EMBL" id="RDX96312.1"/>
    </source>
</evidence>
<name>A0A371H0H8_MUCPR</name>
<dbReference type="EMBL" id="QJKJ01003912">
    <property type="protein sequence ID" value="RDX96312.1"/>
    <property type="molecule type" value="Genomic_DNA"/>
</dbReference>
<organism evidence="1 2">
    <name type="scientific">Mucuna pruriens</name>
    <name type="common">Velvet bean</name>
    <name type="synonym">Dolichos pruriens</name>
    <dbReference type="NCBI Taxonomy" id="157652"/>
    <lineage>
        <taxon>Eukaryota</taxon>
        <taxon>Viridiplantae</taxon>
        <taxon>Streptophyta</taxon>
        <taxon>Embryophyta</taxon>
        <taxon>Tracheophyta</taxon>
        <taxon>Spermatophyta</taxon>
        <taxon>Magnoliopsida</taxon>
        <taxon>eudicotyledons</taxon>
        <taxon>Gunneridae</taxon>
        <taxon>Pentapetalae</taxon>
        <taxon>rosids</taxon>
        <taxon>fabids</taxon>
        <taxon>Fabales</taxon>
        <taxon>Fabaceae</taxon>
        <taxon>Papilionoideae</taxon>
        <taxon>50 kb inversion clade</taxon>
        <taxon>NPAAA clade</taxon>
        <taxon>indigoferoid/millettioid clade</taxon>
        <taxon>Phaseoleae</taxon>
        <taxon>Mucuna</taxon>
    </lineage>
</organism>
<dbReference type="OrthoDB" id="2013972at2759"/>
<protein>
    <submittedName>
        <fullName evidence="1">Uncharacterized protein</fullName>
    </submittedName>
</protein>
<reference evidence="1" key="1">
    <citation type="submission" date="2018-05" db="EMBL/GenBank/DDBJ databases">
        <title>Draft genome of Mucuna pruriens seed.</title>
        <authorList>
            <person name="Nnadi N.E."/>
            <person name="Vos R."/>
            <person name="Hasami M.H."/>
            <person name="Devisetty U.K."/>
            <person name="Aguiy J.C."/>
        </authorList>
    </citation>
    <scope>NUCLEOTIDE SEQUENCE [LARGE SCALE GENOMIC DNA]</scope>
    <source>
        <strain evidence="1">JCA_2017</strain>
    </source>
</reference>
<gene>
    <name evidence="1" type="ORF">CR513_21028</name>
</gene>
<feature type="non-terminal residue" evidence="1">
    <location>
        <position position="118"/>
    </location>
</feature>
<dbReference type="AlphaFoldDB" id="A0A371H0H8"/>
<feature type="non-terminal residue" evidence="1">
    <location>
        <position position="1"/>
    </location>
</feature>
<evidence type="ECO:0000313" key="2">
    <source>
        <dbReference type="Proteomes" id="UP000257109"/>
    </source>
</evidence>
<keyword evidence="2" id="KW-1185">Reference proteome</keyword>
<accession>A0A371H0H8</accession>
<dbReference type="Proteomes" id="UP000257109">
    <property type="component" value="Unassembled WGS sequence"/>
</dbReference>
<comment type="caution">
    <text evidence="1">The sequence shown here is derived from an EMBL/GenBank/DDBJ whole genome shotgun (WGS) entry which is preliminary data.</text>
</comment>
<proteinExistence type="predicted"/>
<dbReference type="STRING" id="157652.A0A371H0H8"/>